<gene>
    <name evidence="2" type="ORF">JIN81_16590</name>
</gene>
<dbReference type="Gene3D" id="3.30.870.10">
    <property type="entry name" value="Endonuclease Chain A"/>
    <property type="match status" value="1"/>
</dbReference>
<name>A0A934RDC7_9BACT</name>
<dbReference type="Proteomes" id="UP000658278">
    <property type="component" value="Unassembled WGS sequence"/>
</dbReference>
<dbReference type="Pfam" id="PF13091">
    <property type="entry name" value="PLDc_2"/>
    <property type="match status" value="1"/>
</dbReference>
<dbReference type="InterPro" id="IPR025202">
    <property type="entry name" value="PLD-like_dom"/>
</dbReference>
<dbReference type="PROSITE" id="PS50035">
    <property type="entry name" value="PLD"/>
    <property type="match status" value="1"/>
</dbReference>
<proteinExistence type="predicted"/>
<dbReference type="SUPFAM" id="SSF56024">
    <property type="entry name" value="Phospholipase D/nuclease"/>
    <property type="match status" value="1"/>
</dbReference>
<reference evidence="2" key="1">
    <citation type="submission" date="2021-01" db="EMBL/GenBank/DDBJ databases">
        <title>Modified the classification status of verrucomicrobia.</title>
        <authorList>
            <person name="Feng X."/>
        </authorList>
    </citation>
    <scope>NUCLEOTIDE SEQUENCE</scope>
    <source>
        <strain evidence="2">KCTC 22201</strain>
    </source>
</reference>
<keyword evidence="3" id="KW-1185">Reference proteome</keyword>
<evidence type="ECO:0000313" key="3">
    <source>
        <dbReference type="Proteomes" id="UP000658278"/>
    </source>
</evidence>
<evidence type="ECO:0000259" key="1">
    <source>
        <dbReference type="PROSITE" id="PS50035"/>
    </source>
</evidence>
<dbReference type="InterPro" id="IPR001736">
    <property type="entry name" value="PLipase_D/transphosphatidylase"/>
</dbReference>
<dbReference type="GO" id="GO:0006793">
    <property type="term" value="P:phosphorus metabolic process"/>
    <property type="evidence" value="ECO:0007669"/>
    <property type="project" value="UniProtKB-ARBA"/>
</dbReference>
<dbReference type="EMBL" id="JAENII010000015">
    <property type="protein sequence ID" value="MBK1828653.1"/>
    <property type="molecule type" value="Genomic_DNA"/>
</dbReference>
<accession>A0A934RDC7</accession>
<sequence length="183" mass="20705">MVGKGVRELLLNEEIYSRVVEELMVGAERFLWIVTADVKDLHVVRGRRSVPLLSVLADLVEQGVGVRLIHAKEPGPRFREDFDRFLVLVESDLFERALCPRVHTKAVIADGRRAFVGSPNLTGAGMGTKHPDKRNFEAGFLTDEREDVNRLMEWTDELFLGEFCGRCRLRERCPDPLDGGLDS</sequence>
<organism evidence="2 3">
    <name type="scientific">Haloferula rosea</name>
    <dbReference type="NCBI Taxonomy" id="490093"/>
    <lineage>
        <taxon>Bacteria</taxon>
        <taxon>Pseudomonadati</taxon>
        <taxon>Verrucomicrobiota</taxon>
        <taxon>Verrucomicrobiia</taxon>
        <taxon>Verrucomicrobiales</taxon>
        <taxon>Verrucomicrobiaceae</taxon>
        <taxon>Haloferula</taxon>
    </lineage>
</organism>
<evidence type="ECO:0000313" key="2">
    <source>
        <dbReference type="EMBL" id="MBK1828653.1"/>
    </source>
</evidence>
<dbReference type="AlphaFoldDB" id="A0A934RDC7"/>
<comment type="caution">
    <text evidence="2">The sequence shown here is derived from an EMBL/GenBank/DDBJ whole genome shotgun (WGS) entry which is preliminary data.</text>
</comment>
<feature type="domain" description="PLD phosphodiesterase" evidence="1">
    <location>
        <begin position="103"/>
        <end position="125"/>
    </location>
</feature>
<dbReference type="GO" id="GO:0003824">
    <property type="term" value="F:catalytic activity"/>
    <property type="evidence" value="ECO:0007669"/>
    <property type="project" value="InterPro"/>
</dbReference>
<dbReference type="CDD" id="cd00138">
    <property type="entry name" value="PLDc_SF"/>
    <property type="match status" value="1"/>
</dbReference>
<protein>
    <submittedName>
        <fullName evidence="2">Phosphatidylserine synthase</fullName>
    </submittedName>
</protein>